<dbReference type="AlphaFoldDB" id="A0A8C5YZU5"/>
<sequence length="140" mass="15411">MKWLHLQLLLLLGGVVLPVSGKLKDRVHFEIEFLDYLLSKPKIKSCPKTPTATQCGTPCKIHLECPIDHLCCVAVCGKVCMQVEDMGEIRKAPSPPHQVPTPWQTASQTRCLPSLRIPPGDLCFLTPAPASELHSQACSF</sequence>
<dbReference type="Proteomes" id="UP000694407">
    <property type="component" value="Unplaced"/>
</dbReference>
<dbReference type="InterPro" id="IPR008197">
    <property type="entry name" value="WAP_dom"/>
</dbReference>
<dbReference type="GeneTree" id="ENSGT00960000187009"/>
<dbReference type="GO" id="GO:0030414">
    <property type="term" value="F:peptidase inhibitor activity"/>
    <property type="evidence" value="ECO:0007669"/>
    <property type="project" value="InterPro"/>
</dbReference>
<protein>
    <submittedName>
        <fullName evidence="3">Protein WFDC10B-like</fullName>
    </submittedName>
</protein>
<dbReference type="Ensembl" id="ENSMMMT00000006711.1">
    <property type="protein sequence ID" value="ENSMMMP00000005904.1"/>
    <property type="gene ID" value="ENSMMMG00000005311.1"/>
</dbReference>
<feature type="chain" id="PRO_5034530675" evidence="1">
    <location>
        <begin position="22"/>
        <end position="140"/>
    </location>
</feature>
<evidence type="ECO:0000313" key="4">
    <source>
        <dbReference type="Proteomes" id="UP000694407"/>
    </source>
</evidence>
<organism evidence="3 4">
    <name type="scientific">Marmota marmota marmota</name>
    <name type="common">Alpine marmot</name>
    <dbReference type="NCBI Taxonomy" id="9994"/>
    <lineage>
        <taxon>Eukaryota</taxon>
        <taxon>Metazoa</taxon>
        <taxon>Chordata</taxon>
        <taxon>Craniata</taxon>
        <taxon>Vertebrata</taxon>
        <taxon>Euteleostomi</taxon>
        <taxon>Mammalia</taxon>
        <taxon>Eutheria</taxon>
        <taxon>Euarchontoglires</taxon>
        <taxon>Glires</taxon>
        <taxon>Rodentia</taxon>
        <taxon>Sciuromorpha</taxon>
        <taxon>Sciuridae</taxon>
        <taxon>Xerinae</taxon>
        <taxon>Marmotini</taxon>
        <taxon>Marmota</taxon>
    </lineage>
</organism>
<feature type="signal peptide" evidence="1">
    <location>
        <begin position="1"/>
        <end position="21"/>
    </location>
</feature>
<dbReference type="GO" id="GO:0005576">
    <property type="term" value="C:extracellular region"/>
    <property type="evidence" value="ECO:0007669"/>
    <property type="project" value="InterPro"/>
</dbReference>
<accession>A0A8C5YZU5</accession>
<keyword evidence="1" id="KW-0732">Signal</keyword>
<proteinExistence type="predicted"/>
<keyword evidence="4" id="KW-1185">Reference proteome</keyword>
<name>A0A8C5YZU5_MARMA</name>
<feature type="domain" description="WAP" evidence="2">
    <location>
        <begin position="44"/>
        <end position="82"/>
    </location>
</feature>
<evidence type="ECO:0000313" key="3">
    <source>
        <dbReference type="Ensembl" id="ENSMMMP00000005904.1"/>
    </source>
</evidence>
<reference evidence="3" key="2">
    <citation type="submission" date="2025-09" db="UniProtKB">
        <authorList>
            <consortium name="Ensembl"/>
        </authorList>
    </citation>
    <scope>IDENTIFICATION</scope>
</reference>
<evidence type="ECO:0000259" key="2">
    <source>
        <dbReference type="Pfam" id="PF00095"/>
    </source>
</evidence>
<evidence type="ECO:0000256" key="1">
    <source>
        <dbReference type="SAM" id="SignalP"/>
    </source>
</evidence>
<reference evidence="3" key="1">
    <citation type="submission" date="2025-08" db="UniProtKB">
        <authorList>
            <consortium name="Ensembl"/>
        </authorList>
    </citation>
    <scope>IDENTIFICATION</scope>
</reference>
<dbReference type="Pfam" id="PF00095">
    <property type="entry name" value="WAP"/>
    <property type="match status" value="1"/>
</dbReference>